<organism evidence="2 3">
    <name type="scientific">Escherichia coli</name>
    <dbReference type="NCBI Taxonomy" id="562"/>
    <lineage>
        <taxon>Bacteria</taxon>
        <taxon>Pseudomonadati</taxon>
        <taxon>Pseudomonadota</taxon>
        <taxon>Gammaproteobacteria</taxon>
        <taxon>Enterobacterales</taxon>
        <taxon>Enterobacteriaceae</taxon>
        <taxon>Escherichia</taxon>
    </lineage>
</organism>
<evidence type="ECO:0000313" key="3">
    <source>
        <dbReference type="Proteomes" id="UP000254255"/>
    </source>
</evidence>
<dbReference type="Proteomes" id="UP000254255">
    <property type="component" value="Unassembled WGS sequence"/>
</dbReference>
<proteinExistence type="predicted"/>
<name>A0A377BUA5_ECOLX</name>
<feature type="compositionally biased region" description="Basic and acidic residues" evidence="1">
    <location>
        <begin position="108"/>
        <end position="117"/>
    </location>
</feature>
<protein>
    <submittedName>
        <fullName evidence="2">Uncharacterized protein</fullName>
    </submittedName>
</protein>
<sequence length="180" mass="20464">MLKKSRWGLKHPQRLVFTLLFQELSMVRRLLDILSINNESSPSGADIGLYATDYGSSPSPDRSPGPAHYYWTGHSTANIRYRVAAVSHLLHLGHAGPDSSSRPALPSRQDRLSLPHERPKRRGDISQSPGNFCFIKCRQHHIAKRTWIIQQYKRDRLTFLPIRIPLRSTSVLARYAGSMP</sequence>
<evidence type="ECO:0000313" key="2">
    <source>
        <dbReference type="EMBL" id="STL75509.1"/>
    </source>
</evidence>
<reference evidence="2 3" key="1">
    <citation type="submission" date="2018-06" db="EMBL/GenBank/DDBJ databases">
        <authorList>
            <consortium name="Pathogen Informatics"/>
            <person name="Doyle S."/>
        </authorList>
    </citation>
    <scope>NUCLEOTIDE SEQUENCE [LARGE SCALE GENOMIC DNA]</scope>
    <source>
        <strain evidence="2 3">NCTC13148</strain>
    </source>
</reference>
<gene>
    <name evidence="2" type="ORF">NCTC13148_02009</name>
</gene>
<feature type="region of interest" description="Disordered" evidence="1">
    <location>
        <begin position="94"/>
        <end position="127"/>
    </location>
</feature>
<evidence type="ECO:0000256" key="1">
    <source>
        <dbReference type="SAM" id="MobiDB-lite"/>
    </source>
</evidence>
<accession>A0A377BUA5</accession>
<dbReference type="AlphaFoldDB" id="A0A377BUA5"/>
<dbReference type="EMBL" id="UGET01000004">
    <property type="protein sequence ID" value="STL75509.1"/>
    <property type="molecule type" value="Genomic_DNA"/>
</dbReference>